<dbReference type="AlphaFoldDB" id="A0A9X1Y009"/>
<dbReference type="InterPro" id="IPR014755">
    <property type="entry name" value="Cu-Rt/internalin_Ig-like"/>
</dbReference>
<keyword evidence="4" id="KW-1185">Reference proteome</keyword>
<dbReference type="Gene3D" id="2.60.40.1220">
    <property type="match status" value="4"/>
</dbReference>
<reference evidence="3" key="1">
    <citation type="submission" date="2022-04" db="EMBL/GenBank/DDBJ databases">
        <authorList>
            <person name="Seo M.-J."/>
        </authorList>
    </citation>
    <scope>NUCLEOTIDE SEQUENCE</scope>
    <source>
        <strain evidence="3">MBLB2552</strain>
    </source>
</reference>
<sequence length="1015" mass="108323">MSNTSYSIKENSHAIVNQGGEKKVMKKILSVALSTAMAFSMFASVAFGADAKLTPEQQFNALKEAGIVSGFPDGLSHLEQALTRAELAKIIVNSLSLEPVSGVATYKDKGYSANHWAAPYIEAATQAKILEGSNGLFRPSDKVTVQELAKVLATALKLEVPADANNTASAWAKGYVAAAVEKGFIPEGINYQAQATRSQAVVAAHAIYEANQVPTVKSFKVVDPKNVEVTMSNGEVVKVALEKALEANKETEIKFTYQGKEYTTKVTYVTTVAQKVASVKAENLKEIIVTFDGTVDKASAGDEDNYSIDGKSFDKATVSEDKTSVTLLLSNSTASTLVNQKQTEISLKNIKNEDSTKTFTQKVQFTPIDVTAPTVKEVVDLGTKAVKVKFSEPVREADALSSINYRIDDKAVAASVKYAYPDTVIISTTLAEGEHTLRVSGVADFSGLSVAPVENKFTTVVDTAAPEIKSIEADDLTKVTVEFNETIKSVSSAYANASSRKADKIVINDNKVTLTFKEGDRLIQGENTITLTGVSDYSGNSADREGKVTPVLDTTRPTVTNVDFDKVGVNFVAKIQFSESLKDSTAINKDNYKLVDADGKVASIPGVDSNGHPVRTIGYNETDKTVTIDFGPKFDKKYTLQISEVEDDAYIGNEILPYSVVLDPAGTEEGKISRVWLETVPGTVNGKYVYVEFNSAIATTGAGSALDSAKYSFDDAATTGTVERTRLTNKAENVEPFSTNTVRIYSEDVNLSVGDELFADYIANVDGEYLTDGDYTLNATINARNTVVTTSGDVEATGTDSLKLKFNSALNYVSAREFAVVYDHDGNTVTDATYNPSDYSLSDDGKTLTLKFADGNKLPSSFAVGSLKVQTVGGATTQTRDTFGNVVNINTAVVDKIAPEVTGDMVVAAIGANQYTATFNVTEALTNKVGSAYINSLFSVKVVDAGGNDVDVTINSVTAGSTLVVTFTTTKEIGGVDTPYTINAADFVKVSLDSNPGAITDGANNSLKTFGQSRR</sequence>
<dbReference type="PROSITE" id="PS51272">
    <property type="entry name" value="SLH"/>
    <property type="match status" value="2"/>
</dbReference>
<dbReference type="InterPro" id="IPR001119">
    <property type="entry name" value="SLH_dom"/>
</dbReference>
<protein>
    <submittedName>
        <fullName evidence="3">S-layer homology domain-containing protein</fullName>
    </submittedName>
</protein>
<proteinExistence type="predicted"/>
<feature type="domain" description="SLH" evidence="2">
    <location>
        <begin position="42"/>
        <end position="102"/>
    </location>
</feature>
<dbReference type="Proteomes" id="UP001139534">
    <property type="component" value="Unassembled WGS sequence"/>
</dbReference>
<organism evidence="3 4">
    <name type="scientific">Paenibacillus mellifer</name>
    <dbReference type="NCBI Taxonomy" id="2937794"/>
    <lineage>
        <taxon>Bacteria</taxon>
        <taxon>Bacillati</taxon>
        <taxon>Bacillota</taxon>
        <taxon>Bacilli</taxon>
        <taxon>Bacillales</taxon>
        <taxon>Paenibacillaceae</taxon>
        <taxon>Paenibacillus</taxon>
    </lineage>
</organism>
<evidence type="ECO:0000313" key="4">
    <source>
        <dbReference type="Proteomes" id="UP001139534"/>
    </source>
</evidence>
<evidence type="ECO:0000256" key="1">
    <source>
        <dbReference type="ARBA" id="ARBA00022729"/>
    </source>
</evidence>
<dbReference type="Pfam" id="PF00395">
    <property type="entry name" value="SLH"/>
    <property type="match status" value="1"/>
</dbReference>
<gene>
    <name evidence="3" type="ORF">M0651_18010</name>
</gene>
<evidence type="ECO:0000259" key="2">
    <source>
        <dbReference type="PROSITE" id="PS51272"/>
    </source>
</evidence>
<name>A0A9X1Y009_9BACL</name>
<accession>A0A9X1Y009</accession>
<feature type="domain" description="SLH" evidence="2">
    <location>
        <begin position="104"/>
        <end position="166"/>
    </location>
</feature>
<dbReference type="RefSeq" id="WP_248553116.1">
    <property type="nucleotide sequence ID" value="NZ_JALPRK010000019.1"/>
</dbReference>
<comment type="caution">
    <text evidence="3">The sequence shown here is derived from an EMBL/GenBank/DDBJ whole genome shotgun (WGS) entry which is preliminary data.</text>
</comment>
<evidence type="ECO:0000313" key="3">
    <source>
        <dbReference type="EMBL" id="MCK8489070.1"/>
    </source>
</evidence>
<dbReference type="EMBL" id="JALPRK010000019">
    <property type="protein sequence ID" value="MCK8489070.1"/>
    <property type="molecule type" value="Genomic_DNA"/>
</dbReference>
<keyword evidence="1" id="KW-0732">Signal</keyword>